<evidence type="ECO:0000313" key="13">
    <source>
        <dbReference type="EMBL" id="NBH61499.1"/>
    </source>
</evidence>
<evidence type="ECO:0000256" key="11">
    <source>
        <dbReference type="PIRSR" id="PIRSR006268-2"/>
    </source>
</evidence>
<keyword evidence="12" id="KW-0812">Transmembrane</keyword>
<keyword evidence="4 10" id="KW-0808">Transferase</keyword>
<keyword evidence="3 10" id="KW-0285">Flavoprotein</keyword>
<dbReference type="Gene3D" id="3.10.520.10">
    <property type="entry name" value="ApbE-like domains"/>
    <property type="match status" value="1"/>
</dbReference>
<evidence type="ECO:0000256" key="6">
    <source>
        <dbReference type="ARBA" id="ARBA00022827"/>
    </source>
</evidence>
<keyword evidence="12" id="KW-1133">Transmembrane helix</keyword>
<evidence type="ECO:0000256" key="5">
    <source>
        <dbReference type="ARBA" id="ARBA00022723"/>
    </source>
</evidence>
<keyword evidence="14" id="KW-1185">Reference proteome</keyword>
<evidence type="ECO:0000313" key="14">
    <source>
        <dbReference type="Proteomes" id="UP000446866"/>
    </source>
</evidence>
<dbReference type="GO" id="GO:0046872">
    <property type="term" value="F:metal ion binding"/>
    <property type="evidence" value="ECO:0007669"/>
    <property type="project" value="UniProtKB-UniRule"/>
</dbReference>
<comment type="similarity">
    <text evidence="10">Belongs to the ApbE family.</text>
</comment>
<evidence type="ECO:0000256" key="2">
    <source>
        <dbReference type="ARBA" id="ARBA00016337"/>
    </source>
</evidence>
<organism evidence="13 14">
    <name type="scientific">Anaerotruncus colihominis</name>
    <dbReference type="NCBI Taxonomy" id="169435"/>
    <lineage>
        <taxon>Bacteria</taxon>
        <taxon>Bacillati</taxon>
        <taxon>Bacillota</taxon>
        <taxon>Clostridia</taxon>
        <taxon>Eubacteriales</taxon>
        <taxon>Oscillospiraceae</taxon>
        <taxon>Anaerotruncus</taxon>
    </lineage>
</organism>
<dbReference type="AlphaFoldDB" id="A0A845QHX5"/>
<accession>A0A845QHX5</accession>
<evidence type="ECO:0000256" key="8">
    <source>
        <dbReference type="ARBA" id="ARBA00031306"/>
    </source>
</evidence>
<dbReference type="EMBL" id="QXWK01000012">
    <property type="protein sequence ID" value="NBH61499.1"/>
    <property type="molecule type" value="Genomic_DNA"/>
</dbReference>
<dbReference type="Proteomes" id="UP000446866">
    <property type="component" value="Unassembled WGS sequence"/>
</dbReference>
<evidence type="ECO:0000256" key="10">
    <source>
        <dbReference type="PIRNR" id="PIRNR006268"/>
    </source>
</evidence>
<keyword evidence="6 10" id="KW-0274">FAD</keyword>
<feature type="binding site" evidence="11">
    <location>
        <position position="310"/>
    </location>
    <ligand>
        <name>Mg(2+)</name>
        <dbReference type="ChEBI" id="CHEBI:18420"/>
    </ligand>
</feature>
<dbReference type="GO" id="GO:0016740">
    <property type="term" value="F:transferase activity"/>
    <property type="evidence" value="ECO:0007669"/>
    <property type="project" value="UniProtKB-UniRule"/>
</dbReference>
<reference evidence="13 14" key="1">
    <citation type="submission" date="2018-08" db="EMBL/GenBank/DDBJ databases">
        <title>Murine metabolic-syndrome-specific gut microbial biobank.</title>
        <authorList>
            <person name="Liu C."/>
        </authorList>
    </citation>
    <scope>NUCLEOTIDE SEQUENCE [LARGE SCALE GENOMIC DNA]</scope>
    <source>
        <strain evidence="13 14">28</strain>
    </source>
</reference>
<dbReference type="PIRSF" id="PIRSF006268">
    <property type="entry name" value="ApbE"/>
    <property type="match status" value="1"/>
</dbReference>
<sequence>MILNIKTPIKFEVYVMKKFLSIAVIAIMTASIIITQTGCTEKPVSKTSYYMDTLCQITIYDMEAMGQENAENAINTAFALCAEYESLISATIEGSDIYKVNHAGGKAVACDLRTVSLLKKALYYGDLSGGKFDITIGKVAALWDFHESEPKVPSTAAVEEAMQGVDYRAVKIDRNDVTLENPKAEITLGGIGKGYVADRAAECLEELGVTSAVVNFGGNIIVIGDKGGDAFKIGIEKPFSDSGEIVGYVETANKTVVTSGIYERGFEAADGTYYHHILDVETGWPVNNDVVSVSLVGDKGTSADCDAMATICLMLGVEEGIEFIESIDSVEALFVDKDGVLTKTSGFTGFTEEK</sequence>
<evidence type="ECO:0000256" key="3">
    <source>
        <dbReference type="ARBA" id="ARBA00022630"/>
    </source>
</evidence>
<proteinExistence type="inferred from homology"/>
<evidence type="ECO:0000256" key="9">
    <source>
        <dbReference type="ARBA" id="ARBA00048540"/>
    </source>
</evidence>
<evidence type="ECO:0000256" key="7">
    <source>
        <dbReference type="ARBA" id="ARBA00022842"/>
    </source>
</evidence>
<evidence type="ECO:0000256" key="12">
    <source>
        <dbReference type="SAM" id="Phobius"/>
    </source>
</evidence>
<gene>
    <name evidence="13" type="ORF">D0435_07530</name>
</gene>
<dbReference type="InterPro" id="IPR024932">
    <property type="entry name" value="ApbE"/>
</dbReference>
<dbReference type="SUPFAM" id="SSF143631">
    <property type="entry name" value="ApbE-like"/>
    <property type="match status" value="1"/>
</dbReference>
<keyword evidence="5 10" id="KW-0479">Metal-binding</keyword>
<protein>
    <recommendedName>
        <fullName evidence="2 10">FAD:protein FMN transferase</fullName>
        <ecNumber evidence="1 10">2.7.1.180</ecNumber>
    </recommendedName>
    <alternativeName>
        <fullName evidence="8 10">Flavin transferase</fullName>
    </alternativeName>
</protein>
<feature type="binding site" evidence="11">
    <location>
        <position position="306"/>
    </location>
    <ligand>
        <name>Mg(2+)</name>
        <dbReference type="ChEBI" id="CHEBI:18420"/>
    </ligand>
</feature>
<comment type="caution">
    <text evidence="13">The sequence shown here is derived from an EMBL/GenBank/DDBJ whole genome shotgun (WGS) entry which is preliminary data.</text>
</comment>
<keyword evidence="12" id="KW-0472">Membrane</keyword>
<dbReference type="PANTHER" id="PTHR30040:SF2">
    <property type="entry name" value="FAD:PROTEIN FMN TRANSFERASE"/>
    <property type="match status" value="1"/>
</dbReference>
<feature type="binding site" evidence="11">
    <location>
        <position position="190"/>
    </location>
    <ligand>
        <name>Mg(2+)</name>
        <dbReference type="ChEBI" id="CHEBI:18420"/>
    </ligand>
</feature>
<dbReference type="Pfam" id="PF02424">
    <property type="entry name" value="ApbE"/>
    <property type="match status" value="1"/>
</dbReference>
<keyword evidence="7 10" id="KW-0460">Magnesium</keyword>
<dbReference type="InterPro" id="IPR003374">
    <property type="entry name" value="ApbE-like_sf"/>
</dbReference>
<evidence type="ECO:0000256" key="4">
    <source>
        <dbReference type="ARBA" id="ARBA00022679"/>
    </source>
</evidence>
<dbReference type="PANTHER" id="PTHR30040">
    <property type="entry name" value="THIAMINE BIOSYNTHESIS LIPOPROTEIN APBE"/>
    <property type="match status" value="1"/>
</dbReference>
<evidence type="ECO:0000256" key="1">
    <source>
        <dbReference type="ARBA" id="ARBA00011955"/>
    </source>
</evidence>
<comment type="catalytic activity">
    <reaction evidence="9 10">
        <text>L-threonyl-[protein] + FAD = FMN-L-threonyl-[protein] + AMP + H(+)</text>
        <dbReference type="Rhea" id="RHEA:36847"/>
        <dbReference type="Rhea" id="RHEA-COMP:11060"/>
        <dbReference type="Rhea" id="RHEA-COMP:11061"/>
        <dbReference type="ChEBI" id="CHEBI:15378"/>
        <dbReference type="ChEBI" id="CHEBI:30013"/>
        <dbReference type="ChEBI" id="CHEBI:57692"/>
        <dbReference type="ChEBI" id="CHEBI:74257"/>
        <dbReference type="ChEBI" id="CHEBI:456215"/>
        <dbReference type="EC" id="2.7.1.180"/>
    </reaction>
</comment>
<comment type="cofactor">
    <cofactor evidence="11">
        <name>Mg(2+)</name>
        <dbReference type="ChEBI" id="CHEBI:18420"/>
    </cofactor>
    <cofactor evidence="11">
        <name>Mn(2+)</name>
        <dbReference type="ChEBI" id="CHEBI:29035"/>
    </cofactor>
    <text evidence="11">Magnesium. Can also use manganese.</text>
</comment>
<name>A0A845QHX5_9FIRM</name>
<dbReference type="EC" id="2.7.1.180" evidence="1 10"/>
<feature type="transmembrane region" description="Helical" evidence="12">
    <location>
        <begin position="20"/>
        <end position="38"/>
    </location>
</feature>